<dbReference type="EMBL" id="JOJR01000313">
    <property type="protein sequence ID" value="RCN39917.1"/>
    <property type="molecule type" value="Genomic_DNA"/>
</dbReference>
<keyword evidence="2" id="KW-1185">Reference proteome</keyword>
<name>A0A368GAY7_ANCCA</name>
<accession>A0A368GAY7</accession>
<sequence>MIARTEKDLELICEGLQLVADKRGQLQKVRCYSLDLTRSFGEVRSRL</sequence>
<comment type="caution">
    <text evidence="1">The sequence shown here is derived from an EMBL/GenBank/DDBJ whole genome shotgun (WGS) entry which is preliminary data.</text>
</comment>
<dbReference type="Proteomes" id="UP000252519">
    <property type="component" value="Unassembled WGS sequence"/>
</dbReference>
<evidence type="ECO:0000313" key="1">
    <source>
        <dbReference type="EMBL" id="RCN39917.1"/>
    </source>
</evidence>
<organism evidence="1 2">
    <name type="scientific">Ancylostoma caninum</name>
    <name type="common">Dog hookworm</name>
    <dbReference type="NCBI Taxonomy" id="29170"/>
    <lineage>
        <taxon>Eukaryota</taxon>
        <taxon>Metazoa</taxon>
        <taxon>Ecdysozoa</taxon>
        <taxon>Nematoda</taxon>
        <taxon>Chromadorea</taxon>
        <taxon>Rhabditida</taxon>
        <taxon>Rhabditina</taxon>
        <taxon>Rhabditomorpha</taxon>
        <taxon>Strongyloidea</taxon>
        <taxon>Ancylostomatidae</taxon>
        <taxon>Ancylostomatinae</taxon>
        <taxon>Ancylostoma</taxon>
    </lineage>
</organism>
<proteinExistence type="predicted"/>
<evidence type="ECO:0000313" key="2">
    <source>
        <dbReference type="Proteomes" id="UP000252519"/>
    </source>
</evidence>
<gene>
    <name evidence="1" type="ORF">ANCCAN_14137</name>
</gene>
<reference evidence="1 2" key="1">
    <citation type="submission" date="2014-10" db="EMBL/GenBank/DDBJ databases">
        <title>Draft genome of the hookworm Ancylostoma caninum.</title>
        <authorList>
            <person name="Mitreva M."/>
        </authorList>
    </citation>
    <scope>NUCLEOTIDE SEQUENCE [LARGE SCALE GENOMIC DNA]</scope>
    <source>
        <strain evidence="1 2">Baltimore</strain>
    </source>
</reference>
<dbReference type="OrthoDB" id="37659at2759"/>
<protein>
    <submittedName>
        <fullName evidence="1">Uncharacterized protein</fullName>
    </submittedName>
</protein>
<dbReference type="AlphaFoldDB" id="A0A368GAY7"/>